<dbReference type="GO" id="GO:0005737">
    <property type="term" value="C:cytoplasm"/>
    <property type="evidence" value="ECO:0007669"/>
    <property type="project" value="TreeGrafter"/>
</dbReference>
<dbReference type="PROSITE" id="PS00020">
    <property type="entry name" value="ACTININ_2"/>
    <property type="match status" value="1"/>
</dbReference>
<proteinExistence type="predicted"/>
<feature type="domain" description="Calponin-homology (CH)" evidence="7">
    <location>
        <begin position="122"/>
        <end position="239"/>
    </location>
</feature>
<dbReference type="InterPro" id="IPR036872">
    <property type="entry name" value="CH_dom_sf"/>
</dbReference>
<evidence type="ECO:0000256" key="3">
    <source>
        <dbReference type="ARBA" id="ARBA00022490"/>
    </source>
</evidence>
<evidence type="ECO:0000313" key="9">
    <source>
        <dbReference type="Proteomes" id="UP000075243"/>
    </source>
</evidence>
<protein>
    <submittedName>
        <fullName evidence="8">Fimbrin-like protein 2</fullName>
    </submittedName>
</protein>
<comment type="subcellular location">
    <subcellularLocation>
        <location evidence="1">Cytoplasm</location>
        <location evidence="1">Cytoskeleton</location>
    </subcellularLocation>
</comment>
<name>A0A151S065_CAJCA</name>
<feature type="domain" description="Calponin-homology (CH)" evidence="7">
    <location>
        <begin position="392"/>
        <end position="498"/>
    </location>
</feature>
<dbReference type="OrthoDB" id="431378at2759"/>
<dbReference type="GO" id="GO:0051015">
    <property type="term" value="F:actin filament binding"/>
    <property type="evidence" value="ECO:0007669"/>
    <property type="project" value="InterPro"/>
</dbReference>
<evidence type="ECO:0000313" key="8">
    <source>
        <dbReference type="EMBL" id="KYP48127.1"/>
    </source>
</evidence>
<dbReference type="InterPro" id="IPR001589">
    <property type="entry name" value="Actinin_actin-bd_CS"/>
</dbReference>
<dbReference type="FunFam" id="1.10.418.10:FF:000041">
    <property type="entry name" value="Fimbrin-2 isoform A"/>
    <property type="match status" value="1"/>
</dbReference>
<dbReference type="CDD" id="cd21302">
    <property type="entry name" value="CH_AtFIM_like_rpt4"/>
    <property type="match status" value="1"/>
</dbReference>
<keyword evidence="3" id="KW-0963">Cytoplasm</keyword>
<feature type="domain" description="Calponin-homology (CH)" evidence="7">
    <location>
        <begin position="513"/>
        <end position="621"/>
    </location>
</feature>
<dbReference type="GO" id="GO:0051639">
    <property type="term" value="P:actin filament network formation"/>
    <property type="evidence" value="ECO:0007669"/>
    <property type="project" value="TreeGrafter"/>
</dbReference>
<dbReference type="InterPro" id="IPR039959">
    <property type="entry name" value="Fimbrin/Plastin"/>
</dbReference>
<reference evidence="8" key="1">
    <citation type="journal article" date="2012" name="Nat. Biotechnol.">
        <title>Draft genome sequence of pigeonpea (Cajanus cajan), an orphan legume crop of resource-poor farmers.</title>
        <authorList>
            <person name="Varshney R.K."/>
            <person name="Chen W."/>
            <person name="Li Y."/>
            <person name="Bharti A.K."/>
            <person name="Saxena R.K."/>
            <person name="Schlueter J.A."/>
            <person name="Donoghue M.T."/>
            <person name="Azam S."/>
            <person name="Fan G."/>
            <person name="Whaley A.M."/>
            <person name="Farmer A.D."/>
            <person name="Sheridan J."/>
            <person name="Iwata A."/>
            <person name="Tuteja R."/>
            <person name="Penmetsa R.V."/>
            <person name="Wu W."/>
            <person name="Upadhyaya H.D."/>
            <person name="Yang S.P."/>
            <person name="Shah T."/>
            <person name="Saxena K.B."/>
            <person name="Michael T."/>
            <person name="McCombie W.R."/>
            <person name="Yang B."/>
            <person name="Zhang G."/>
            <person name="Yang H."/>
            <person name="Wang J."/>
            <person name="Spillane C."/>
            <person name="Cook D.R."/>
            <person name="May G.D."/>
            <person name="Xu X."/>
            <person name="Jackson S.A."/>
        </authorList>
    </citation>
    <scope>NUCLEOTIDE SEQUENCE [LARGE SCALE GENOMIC DNA]</scope>
</reference>
<evidence type="ECO:0000256" key="6">
    <source>
        <dbReference type="ARBA" id="ARBA00023212"/>
    </source>
</evidence>
<keyword evidence="9" id="KW-1185">Reference proteome</keyword>
<evidence type="ECO:0000256" key="1">
    <source>
        <dbReference type="ARBA" id="ARBA00004245"/>
    </source>
</evidence>
<evidence type="ECO:0000256" key="4">
    <source>
        <dbReference type="ARBA" id="ARBA00022737"/>
    </source>
</evidence>
<dbReference type="GO" id="GO:0051017">
    <property type="term" value="P:actin filament bundle assembly"/>
    <property type="evidence" value="ECO:0007669"/>
    <property type="project" value="InterPro"/>
</dbReference>
<dbReference type="FunFam" id="1.10.418.10:FF:000034">
    <property type="entry name" value="Fimbrin-2 like"/>
    <property type="match status" value="1"/>
</dbReference>
<keyword evidence="4" id="KW-0677">Repeat</keyword>
<dbReference type="Gramene" id="C.cajan_27165.t">
    <property type="protein sequence ID" value="C.cajan_27165.t"/>
    <property type="gene ID" value="C.cajan_27165"/>
</dbReference>
<dbReference type="CDD" id="cd21299">
    <property type="entry name" value="CH_AtFIM_like_rpt3"/>
    <property type="match status" value="1"/>
</dbReference>
<dbReference type="Pfam" id="PF00307">
    <property type="entry name" value="CH"/>
    <property type="match status" value="4"/>
</dbReference>
<dbReference type="InterPro" id="IPR001715">
    <property type="entry name" value="CH_dom"/>
</dbReference>
<dbReference type="Proteomes" id="UP000075243">
    <property type="component" value="Unassembled WGS sequence"/>
</dbReference>
<dbReference type="FunFam" id="1.10.418.10:FF:000045">
    <property type="entry name" value="Fimbrin-1 isoform A"/>
    <property type="match status" value="1"/>
</dbReference>
<dbReference type="PANTHER" id="PTHR19961:SF79">
    <property type="entry name" value="FIMBRIN-5"/>
    <property type="match status" value="1"/>
</dbReference>
<dbReference type="SMART" id="SM00033">
    <property type="entry name" value="CH"/>
    <property type="match status" value="4"/>
</dbReference>
<dbReference type="EMBL" id="KQ483508">
    <property type="protein sequence ID" value="KYP48127.1"/>
    <property type="molecule type" value="Genomic_DNA"/>
</dbReference>
<organism evidence="8 9">
    <name type="scientific">Cajanus cajan</name>
    <name type="common">Pigeon pea</name>
    <name type="synonym">Cajanus indicus</name>
    <dbReference type="NCBI Taxonomy" id="3821"/>
    <lineage>
        <taxon>Eukaryota</taxon>
        <taxon>Viridiplantae</taxon>
        <taxon>Streptophyta</taxon>
        <taxon>Embryophyta</taxon>
        <taxon>Tracheophyta</taxon>
        <taxon>Spermatophyta</taxon>
        <taxon>Magnoliopsida</taxon>
        <taxon>eudicotyledons</taxon>
        <taxon>Gunneridae</taxon>
        <taxon>Pentapetalae</taxon>
        <taxon>rosids</taxon>
        <taxon>fabids</taxon>
        <taxon>Fabales</taxon>
        <taxon>Fabaceae</taxon>
        <taxon>Papilionoideae</taxon>
        <taxon>50 kb inversion clade</taxon>
        <taxon>NPAAA clade</taxon>
        <taxon>indigoferoid/millettioid clade</taxon>
        <taxon>Phaseoleae</taxon>
        <taxon>Cajanus</taxon>
    </lineage>
</organism>
<accession>A0A151S065</accession>
<dbReference type="AlphaFoldDB" id="A0A151S065"/>
<evidence type="ECO:0000256" key="2">
    <source>
        <dbReference type="ARBA" id="ARBA00011385"/>
    </source>
</evidence>
<evidence type="ECO:0000256" key="5">
    <source>
        <dbReference type="ARBA" id="ARBA00023203"/>
    </source>
</evidence>
<dbReference type="FunFam" id="1.10.418.10:FF:000031">
    <property type="entry name" value="Fimbrin-2 like"/>
    <property type="match status" value="1"/>
</dbReference>
<keyword evidence="5" id="KW-0009">Actin-binding</keyword>
<evidence type="ECO:0000259" key="7">
    <source>
        <dbReference type="PROSITE" id="PS50021"/>
    </source>
</evidence>
<dbReference type="PANTHER" id="PTHR19961">
    <property type="entry name" value="FIMBRIN/PLASTIN"/>
    <property type="match status" value="1"/>
</dbReference>
<feature type="domain" description="Calponin-homology (CH)" evidence="7">
    <location>
        <begin position="267"/>
        <end position="370"/>
    </location>
</feature>
<comment type="subunit">
    <text evidence="2">Interacts with F-actin.</text>
</comment>
<dbReference type="GO" id="GO:0005884">
    <property type="term" value="C:actin filament"/>
    <property type="evidence" value="ECO:0007669"/>
    <property type="project" value="TreeGrafter"/>
</dbReference>
<dbReference type="PROSITE" id="PS50021">
    <property type="entry name" value="CH"/>
    <property type="match status" value="4"/>
</dbReference>
<dbReference type="OMA" id="WQLMRKN"/>
<dbReference type="STRING" id="3821.A0A151S065"/>
<dbReference type="GO" id="GO:0032432">
    <property type="term" value="C:actin filament bundle"/>
    <property type="evidence" value="ECO:0007669"/>
    <property type="project" value="TreeGrafter"/>
</dbReference>
<sequence>MSSFVGVLVSDQWLQSQFTQVELRTLKSKYVSERTQSGRVTVGNLPPIFKKLKGFAELFTEDEIKAALAESYQNMDEEIDFESFLRAHLNLQSRAVAKDGGTKSSSSFLKAATTTVHHAINESEKASYVAHINNYLAEDKFMSQFLPMDPASDALFDLAKDGVLLCKLINIAVPGTIDERAINTKRVLNPWERNENHTLGLNSAKAIGCTVVNIGTQDLVEGRPYLVLGLISQIIKIQLLADLNLKNTPQLVELVEDDKDVEELISLAPEKVLLKWMNFHLKKAGYEKQVTNFSSDLKDGEAYAYLLNALAPEVAGPAALVTSDPTERASMVLEQAEKLDCKRYLTPKDIVEGSPNLNLAFVAQIFQHRNGLTADTQKMSFAEMMTDDAETSREERCFRLWINSLGIATYVNNVFEDVRNGWVLLEVLDKVSPGSVNWKLATKPPIKMPFRKVENCNQVIKIGKDLNFSLVNVAGNDIVQGNKKLLLAFLWQLMRFTMLQLLRNLRSHSQGKEITDADILNWANNKVKRAGRTSQMESFKDKNLSSGVFFLELLSAVESRVVNWSLVTKGETDEDKKMNATYIISVARKLGCSIFLLPEDIIEVNQKMILILTASIMYWSLQKPEERNNLGAPPPADGENETDVVEEVSNLAIHDAASEDAAPENDSSS</sequence>
<dbReference type="SUPFAM" id="SSF47576">
    <property type="entry name" value="Calponin-homology domain, CH-domain"/>
    <property type="match status" value="1"/>
</dbReference>
<dbReference type="Gene3D" id="1.10.418.10">
    <property type="entry name" value="Calponin-like domain"/>
    <property type="match status" value="4"/>
</dbReference>
<keyword evidence="6" id="KW-0206">Cytoskeleton</keyword>
<gene>
    <name evidence="8" type="ORF">KK1_030210</name>
</gene>